<organism evidence="9 10">
    <name type="scientific">Aspergillus nanangensis</name>
    <dbReference type="NCBI Taxonomy" id="2582783"/>
    <lineage>
        <taxon>Eukaryota</taxon>
        <taxon>Fungi</taxon>
        <taxon>Dikarya</taxon>
        <taxon>Ascomycota</taxon>
        <taxon>Pezizomycotina</taxon>
        <taxon>Eurotiomycetes</taxon>
        <taxon>Eurotiomycetidae</taxon>
        <taxon>Eurotiales</taxon>
        <taxon>Aspergillaceae</taxon>
        <taxon>Aspergillus</taxon>
        <taxon>Aspergillus subgen. Circumdati</taxon>
    </lineage>
</organism>
<feature type="transmembrane region" description="Helical" evidence="6">
    <location>
        <begin position="52"/>
        <end position="70"/>
    </location>
</feature>
<evidence type="ECO:0000256" key="1">
    <source>
        <dbReference type="ARBA" id="ARBA00004370"/>
    </source>
</evidence>
<dbReference type="AlphaFoldDB" id="A0AAD4CRA8"/>
<dbReference type="GO" id="GO:0016020">
    <property type="term" value="C:membrane"/>
    <property type="evidence" value="ECO:0007669"/>
    <property type="project" value="UniProtKB-SubCell"/>
</dbReference>
<dbReference type="GO" id="GO:0016491">
    <property type="term" value="F:oxidoreductase activity"/>
    <property type="evidence" value="ECO:0007669"/>
    <property type="project" value="InterPro"/>
</dbReference>
<proteinExistence type="predicted"/>
<evidence type="ECO:0000256" key="5">
    <source>
        <dbReference type="SAM" id="MobiDB-lite"/>
    </source>
</evidence>
<evidence type="ECO:0000313" key="9">
    <source>
        <dbReference type="EMBL" id="KAF9890297.1"/>
    </source>
</evidence>
<feature type="domain" description="Fatty acid hydroxylase" evidence="8">
    <location>
        <begin position="101"/>
        <end position="234"/>
    </location>
</feature>
<dbReference type="GO" id="GO:0008610">
    <property type="term" value="P:lipid biosynthetic process"/>
    <property type="evidence" value="ECO:0007669"/>
    <property type="project" value="InterPro"/>
</dbReference>
<feature type="signal peptide" evidence="7">
    <location>
        <begin position="1"/>
        <end position="25"/>
    </location>
</feature>
<keyword evidence="2 6" id="KW-0812">Transmembrane</keyword>
<protein>
    <recommendedName>
        <fullName evidence="8">Fatty acid hydroxylase domain-containing protein</fullName>
    </recommendedName>
</protein>
<feature type="region of interest" description="Disordered" evidence="5">
    <location>
        <begin position="269"/>
        <end position="289"/>
    </location>
</feature>
<evidence type="ECO:0000256" key="2">
    <source>
        <dbReference type="ARBA" id="ARBA00022692"/>
    </source>
</evidence>
<dbReference type="Proteomes" id="UP001194746">
    <property type="component" value="Unassembled WGS sequence"/>
</dbReference>
<evidence type="ECO:0000256" key="7">
    <source>
        <dbReference type="SAM" id="SignalP"/>
    </source>
</evidence>
<dbReference type="InterPro" id="IPR050307">
    <property type="entry name" value="Sterol_Desaturase_Related"/>
</dbReference>
<comment type="subcellular location">
    <subcellularLocation>
        <location evidence="1">Membrane</location>
    </subcellularLocation>
</comment>
<feature type="transmembrane region" description="Helical" evidence="6">
    <location>
        <begin position="152"/>
        <end position="169"/>
    </location>
</feature>
<accession>A0AAD4CRA8</accession>
<sequence>MVRLLFFLLPSLLFFLFDILTPSAAVVVKVQGEAGLPSGSKRGKIRLKDVKVAGWAIVNLVLSIAVQAAIEEARTRLFAMRSALKVSMKLPMPWEIVKDMLCGFLVREILAYIIHRYVLHSREPSRLAKYHRSWYHSLRCTYPLTGHYDHPLVYLVANFVPTYLPAMLFRFHMLTYLLYLSAISVEETFAFSGYSVMPTSFFLGGIARRTDIHLLSGAEGNFGPWGILDWICGTAVGDDEDEDEDLLADETHSQTESIDEKIRRIVEESARKRSGGGRHRLRRRRREDS</sequence>
<reference evidence="9" key="2">
    <citation type="submission" date="2020-02" db="EMBL/GenBank/DDBJ databases">
        <authorList>
            <person name="Gilchrist C.L.M."/>
            <person name="Chooi Y.-H."/>
        </authorList>
    </citation>
    <scope>NUCLEOTIDE SEQUENCE</scope>
    <source>
        <strain evidence="9">MST-FP2251</strain>
    </source>
</reference>
<reference evidence="9" key="1">
    <citation type="journal article" date="2019" name="Beilstein J. Org. Chem.">
        <title>Nanangenines: drimane sesquiterpenoids as the dominant metabolite cohort of a novel Australian fungus, Aspergillus nanangensis.</title>
        <authorList>
            <person name="Lacey H.J."/>
            <person name="Gilchrist C.L.M."/>
            <person name="Crombie A."/>
            <person name="Kalaitzis J.A."/>
            <person name="Vuong D."/>
            <person name="Rutledge P.J."/>
            <person name="Turner P."/>
            <person name="Pitt J.I."/>
            <person name="Lacey E."/>
            <person name="Chooi Y.H."/>
            <person name="Piggott A.M."/>
        </authorList>
    </citation>
    <scope>NUCLEOTIDE SEQUENCE</scope>
    <source>
        <strain evidence="9">MST-FP2251</strain>
    </source>
</reference>
<evidence type="ECO:0000259" key="8">
    <source>
        <dbReference type="Pfam" id="PF04116"/>
    </source>
</evidence>
<comment type="caution">
    <text evidence="9">The sequence shown here is derived from an EMBL/GenBank/DDBJ whole genome shotgun (WGS) entry which is preliminary data.</text>
</comment>
<keyword evidence="10" id="KW-1185">Reference proteome</keyword>
<dbReference type="PANTHER" id="PTHR11863">
    <property type="entry name" value="STEROL DESATURASE"/>
    <property type="match status" value="1"/>
</dbReference>
<feature type="compositionally biased region" description="Basic residues" evidence="5">
    <location>
        <begin position="272"/>
        <end position="289"/>
    </location>
</feature>
<feature type="transmembrane region" description="Helical" evidence="6">
    <location>
        <begin position="189"/>
        <end position="207"/>
    </location>
</feature>
<dbReference type="InterPro" id="IPR006694">
    <property type="entry name" value="Fatty_acid_hydroxylase"/>
</dbReference>
<name>A0AAD4CRA8_ASPNN</name>
<keyword evidence="4 6" id="KW-0472">Membrane</keyword>
<dbReference type="EMBL" id="VCAU01000028">
    <property type="protein sequence ID" value="KAF9890297.1"/>
    <property type="molecule type" value="Genomic_DNA"/>
</dbReference>
<dbReference type="GO" id="GO:0005506">
    <property type="term" value="F:iron ion binding"/>
    <property type="evidence" value="ECO:0007669"/>
    <property type="project" value="InterPro"/>
</dbReference>
<keyword evidence="3 6" id="KW-1133">Transmembrane helix</keyword>
<evidence type="ECO:0000256" key="3">
    <source>
        <dbReference type="ARBA" id="ARBA00022989"/>
    </source>
</evidence>
<feature type="chain" id="PRO_5041951537" description="Fatty acid hydroxylase domain-containing protein" evidence="7">
    <location>
        <begin position="26"/>
        <end position="289"/>
    </location>
</feature>
<dbReference type="Pfam" id="PF04116">
    <property type="entry name" value="FA_hydroxylase"/>
    <property type="match status" value="1"/>
</dbReference>
<gene>
    <name evidence="9" type="ORF">FE257_006212</name>
</gene>
<keyword evidence="7" id="KW-0732">Signal</keyword>
<evidence type="ECO:0000256" key="6">
    <source>
        <dbReference type="SAM" id="Phobius"/>
    </source>
</evidence>
<evidence type="ECO:0000313" key="10">
    <source>
        <dbReference type="Proteomes" id="UP001194746"/>
    </source>
</evidence>
<evidence type="ECO:0000256" key="4">
    <source>
        <dbReference type="ARBA" id="ARBA00023136"/>
    </source>
</evidence>